<dbReference type="Proteomes" id="UP001163105">
    <property type="component" value="Unassembled WGS sequence"/>
</dbReference>
<dbReference type="PANTHER" id="PTHR39475">
    <property type="entry name" value="CONIDIATION-SPECIFIC PROTEIN 6"/>
    <property type="match status" value="1"/>
</dbReference>
<gene>
    <name evidence="2" type="ORF">O9K51_02251</name>
</gene>
<feature type="region of interest" description="Disordered" evidence="1">
    <location>
        <begin position="59"/>
        <end position="139"/>
    </location>
</feature>
<dbReference type="PANTHER" id="PTHR39475:SF1">
    <property type="entry name" value="CONIDIATION-SPECIFIC PROTEIN 6"/>
    <property type="match status" value="1"/>
</dbReference>
<keyword evidence="3" id="KW-1185">Reference proteome</keyword>
<feature type="compositionally biased region" description="Basic and acidic residues" evidence="1">
    <location>
        <begin position="129"/>
        <end position="138"/>
    </location>
</feature>
<evidence type="ECO:0000256" key="1">
    <source>
        <dbReference type="SAM" id="MobiDB-lite"/>
    </source>
</evidence>
<protein>
    <submittedName>
        <fullName evidence="2">Uncharacterized protein</fullName>
    </submittedName>
</protein>
<evidence type="ECO:0000313" key="3">
    <source>
        <dbReference type="Proteomes" id="UP001163105"/>
    </source>
</evidence>
<feature type="compositionally biased region" description="Basic and acidic residues" evidence="1">
    <location>
        <begin position="108"/>
        <end position="122"/>
    </location>
</feature>
<accession>A0AB34FWT0</accession>
<comment type="caution">
    <text evidence="2">The sequence shown here is derived from an EMBL/GenBank/DDBJ whole genome shotgun (WGS) entry which is preliminary data.</text>
</comment>
<organism evidence="2 3">
    <name type="scientific">Purpureocillium lavendulum</name>
    <dbReference type="NCBI Taxonomy" id="1247861"/>
    <lineage>
        <taxon>Eukaryota</taxon>
        <taxon>Fungi</taxon>
        <taxon>Dikarya</taxon>
        <taxon>Ascomycota</taxon>
        <taxon>Pezizomycotina</taxon>
        <taxon>Sordariomycetes</taxon>
        <taxon>Hypocreomycetidae</taxon>
        <taxon>Hypocreales</taxon>
        <taxon>Ophiocordycipitaceae</taxon>
        <taxon>Purpureocillium</taxon>
    </lineage>
</organism>
<dbReference type="EMBL" id="JAQHRD010000002">
    <property type="protein sequence ID" value="KAJ6443862.1"/>
    <property type="molecule type" value="Genomic_DNA"/>
</dbReference>
<evidence type="ECO:0000313" key="2">
    <source>
        <dbReference type="EMBL" id="KAJ6443862.1"/>
    </source>
</evidence>
<feature type="compositionally biased region" description="Polar residues" evidence="1">
    <location>
        <begin position="8"/>
        <end position="22"/>
    </location>
</feature>
<name>A0AB34FWT0_9HYPO</name>
<feature type="compositionally biased region" description="Polar residues" evidence="1">
    <location>
        <begin position="97"/>
        <end position="107"/>
    </location>
</feature>
<sequence length="157" mass="17158">MTTKETESTAGQGVTTLHLSNSPEERRQYVLISSFKSTSTNQTIIMSGNSKVGTSAVYEAGDQRNVKQSEQNTATPYEEGKVNSHKLTDPNEFRATGGTTNTVQRQGETPDDKETAMGKKDPTLPAKMHGNEPSKGAKIDAQLQAEDEQRLREKQGK</sequence>
<feature type="compositionally biased region" description="Basic and acidic residues" evidence="1">
    <location>
        <begin position="78"/>
        <end position="92"/>
    </location>
</feature>
<feature type="region of interest" description="Disordered" evidence="1">
    <location>
        <begin position="1"/>
        <end position="25"/>
    </location>
</feature>
<reference evidence="2" key="1">
    <citation type="submission" date="2023-01" db="EMBL/GenBank/DDBJ databases">
        <title>The growth and conidiation of Purpureocillium lavendulum are regulated by nitrogen source and histone H3K14 acetylation.</title>
        <authorList>
            <person name="Tang P."/>
            <person name="Han J."/>
            <person name="Zhang C."/>
            <person name="Tang P."/>
            <person name="Qi F."/>
            <person name="Zhang K."/>
            <person name="Liang L."/>
        </authorList>
    </citation>
    <scope>NUCLEOTIDE SEQUENCE</scope>
    <source>
        <strain evidence="2">YMF1.00683</strain>
    </source>
</reference>
<proteinExistence type="predicted"/>
<dbReference type="AlphaFoldDB" id="A0AB34FWT0"/>